<accession>A0ABU1W3U0</accession>
<dbReference type="Pfam" id="PF06961">
    <property type="entry name" value="DUF1294"/>
    <property type="match status" value="1"/>
</dbReference>
<dbReference type="InterPro" id="IPR019844">
    <property type="entry name" value="CSD_CS"/>
</dbReference>
<protein>
    <submittedName>
        <fullName evidence="4">Uncharacterized membrane protein YsdA (DUF1294 family)/cold shock CspA family protein</fullName>
    </submittedName>
</protein>
<evidence type="ECO:0000256" key="1">
    <source>
        <dbReference type="RuleBase" id="RU000408"/>
    </source>
</evidence>
<dbReference type="InterPro" id="IPR012340">
    <property type="entry name" value="NA-bd_OB-fold"/>
</dbReference>
<dbReference type="CDD" id="cd04458">
    <property type="entry name" value="CSP_CDS"/>
    <property type="match status" value="1"/>
</dbReference>
<dbReference type="InterPro" id="IPR002059">
    <property type="entry name" value="CSP_DNA-bd"/>
</dbReference>
<keyword evidence="2" id="KW-0812">Transmembrane</keyword>
<dbReference type="InterPro" id="IPR010718">
    <property type="entry name" value="DUF1294"/>
</dbReference>
<dbReference type="Pfam" id="PF00313">
    <property type="entry name" value="CSD"/>
    <property type="match status" value="1"/>
</dbReference>
<proteinExistence type="predicted"/>
<keyword evidence="2" id="KW-1133">Transmembrane helix</keyword>
<evidence type="ECO:0000259" key="3">
    <source>
        <dbReference type="SMART" id="SM00357"/>
    </source>
</evidence>
<gene>
    <name evidence="4" type="ORF">J2W69_003601</name>
</gene>
<evidence type="ECO:0000313" key="5">
    <source>
        <dbReference type="Proteomes" id="UP001257909"/>
    </source>
</evidence>
<feature type="transmembrane region" description="Helical" evidence="2">
    <location>
        <begin position="105"/>
        <end position="128"/>
    </location>
</feature>
<dbReference type="SUPFAM" id="SSF50249">
    <property type="entry name" value="Nucleic acid-binding proteins"/>
    <property type="match status" value="1"/>
</dbReference>
<keyword evidence="5" id="KW-1185">Reference proteome</keyword>
<dbReference type="EMBL" id="JAVDWR010000019">
    <property type="protein sequence ID" value="MDR7122626.1"/>
    <property type="molecule type" value="Genomic_DNA"/>
</dbReference>
<dbReference type="InterPro" id="IPR011129">
    <property type="entry name" value="CSD"/>
</dbReference>
<dbReference type="SMART" id="SM00357">
    <property type="entry name" value="CSP"/>
    <property type="match status" value="1"/>
</dbReference>
<organism evidence="4 5">
    <name type="scientific">Rheinheimera soli</name>
    <dbReference type="NCBI Taxonomy" id="443616"/>
    <lineage>
        <taxon>Bacteria</taxon>
        <taxon>Pseudomonadati</taxon>
        <taxon>Pseudomonadota</taxon>
        <taxon>Gammaproteobacteria</taxon>
        <taxon>Chromatiales</taxon>
        <taxon>Chromatiaceae</taxon>
        <taxon>Rheinheimera</taxon>
    </lineage>
</organism>
<dbReference type="RefSeq" id="WP_310280991.1">
    <property type="nucleotide sequence ID" value="NZ_JAVDWR010000019.1"/>
</dbReference>
<reference evidence="4 5" key="1">
    <citation type="submission" date="2023-07" db="EMBL/GenBank/DDBJ databases">
        <title>Sorghum-associated microbial communities from plants grown in Nebraska, USA.</title>
        <authorList>
            <person name="Schachtman D."/>
        </authorList>
    </citation>
    <scope>NUCLEOTIDE SEQUENCE [LARGE SCALE GENOMIC DNA]</scope>
    <source>
        <strain evidence="4 5">4138</strain>
    </source>
</reference>
<keyword evidence="2" id="KW-0472">Membrane</keyword>
<dbReference type="Proteomes" id="UP001257909">
    <property type="component" value="Unassembled WGS sequence"/>
</dbReference>
<sequence length="220" mass="25272">MNPGQLLQGTVCYWRDDKGFGFIATDSGERLFFHIRDFEATPQHRPQRGDLLCFQLGLDKQNRPYALALQLATANTILLTPSTKTISPKGPAIYQIQHQAWCFRYLFFVLLLLSLLAGSFAFTVPLFYLEASLFTYWLYQIDKKLASSGQQSRLPEESLQMFSLIGGWPGAWLAQKRLHHKVHKAPFQREFRFVIYGNSCFLLWLLSESGTAFLHKVALF</sequence>
<dbReference type="PROSITE" id="PS00352">
    <property type="entry name" value="CSD_1"/>
    <property type="match status" value="1"/>
</dbReference>
<name>A0ABU1W3U0_9GAMM</name>
<evidence type="ECO:0000313" key="4">
    <source>
        <dbReference type="EMBL" id="MDR7122626.1"/>
    </source>
</evidence>
<comment type="caution">
    <text evidence="4">The sequence shown here is derived from an EMBL/GenBank/DDBJ whole genome shotgun (WGS) entry which is preliminary data.</text>
</comment>
<feature type="domain" description="Cold-shock" evidence="3">
    <location>
        <begin position="8"/>
        <end position="72"/>
    </location>
</feature>
<dbReference type="Gene3D" id="2.40.50.140">
    <property type="entry name" value="Nucleic acid-binding proteins"/>
    <property type="match status" value="1"/>
</dbReference>
<evidence type="ECO:0000256" key="2">
    <source>
        <dbReference type="SAM" id="Phobius"/>
    </source>
</evidence>
<comment type="subcellular location">
    <subcellularLocation>
        <location evidence="1">Cytoplasm</location>
    </subcellularLocation>
</comment>